<dbReference type="SUPFAM" id="SSF55961">
    <property type="entry name" value="Bet v1-like"/>
    <property type="match status" value="1"/>
</dbReference>
<dbReference type="RefSeq" id="WP_141996831.1">
    <property type="nucleotide sequence ID" value="NZ_VFML01000001.1"/>
</dbReference>
<protein>
    <submittedName>
        <fullName evidence="3">Uncharacterized protein YndB with AHSA1/START domain</fullName>
    </submittedName>
</protein>
<keyword evidence="4" id="KW-1185">Reference proteome</keyword>
<accession>A0A542DG47</accession>
<dbReference type="InterPro" id="IPR023393">
    <property type="entry name" value="START-like_dom_sf"/>
</dbReference>
<dbReference type="Gene3D" id="3.30.530.20">
    <property type="match status" value="1"/>
</dbReference>
<reference evidence="3 4" key="1">
    <citation type="submission" date="2019-06" db="EMBL/GenBank/DDBJ databases">
        <title>Sequencing the genomes of 1000 actinobacteria strains.</title>
        <authorList>
            <person name="Klenk H.-P."/>
        </authorList>
    </citation>
    <scope>NUCLEOTIDE SEQUENCE [LARGE SCALE GENOMIC DNA]</scope>
    <source>
        <strain evidence="3 4">DSM 45679</strain>
    </source>
</reference>
<evidence type="ECO:0000313" key="4">
    <source>
        <dbReference type="Proteomes" id="UP000320876"/>
    </source>
</evidence>
<proteinExistence type="inferred from homology"/>
<dbReference type="EMBL" id="VFML01000001">
    <property type="protein sequence ID" value="TQJ02055.1"/>
    <property type="molecule type" value="Genomic_DNA"/>
</dbReference>
<dbReference type="Pfam" id="PF08327">
    <property type="entry name" value="AHSA1"/>
    <property type="match status" value="1"/>
</dbReference>
<dbReference type="InterPro" id="IPR013538">
    <property type="entry name" value="ASHA1/2-like_C"/>
</dbReference>
<comment type="similarity">
    <text evidence="1">Belongs to the AHA1 family.</text>
</comment>
<sequence>MGTPDRIEREILIDAPVERVWSLVTEPGWWISDAGDRAGRRRWREGDLEVVEDPRYGRFPVRLERTEPRQYVAYRWSSAFPGENPGEGNSTLIEFWLSERDGGTVLRVAESGFAALETTDEVRERAFGDNTGGWAEQLDVLKGLAER</sequence>
<gene>
    <name evidence="3" type="ORF">FB471_1772</name>
</gene>
<dbReference type="AlphaFoldDB" id="A0A542DG47"/>
<evidence type="ECO:0000256" key="1">
    <source>
        <dbReference type="ARBA" id="ARBA00006817"/>
    </source>
</evidence>
<evidence type="ECO:0000259" key="2">
    <source>
        <dbReference type="Pfam" id="PF08327"/>
    </source>
</evidence>
<dbReference type="Proteomes" id="UP000320876">
    <property type="component" value="Unassembled WGS sequence"/>
</dbReference>
<comment type="caution">
    <text evidence="3">The sequence shown here is derived from an EMBL/GenBank/DDBJ whole genome shotgun (WGS) entry which is preliminary data.</text>
</comment>
<evidence type="ECO:0000313" key="3">
    <source>
        <dbReference type="EMBL" id="TQJ02055.1"/>
    </source>
</evidence>
<organism evidence="3 4">
    <name type="scientific">Amycolatopsis cihanbeyliensis</name>
    <dbReference type="NCBI Taxonomy" id="1128664"/>
    <lineage>
        <taxon>Bacteria</taxon>
        <taxon>Bacillati</taxon>
        <taxon>Actinomycetota</taxon>
        <taxon>Actinomycetes</taxon>
        <taxon>Pseudonocardiales</taxon>
        <taxon>Pseudonocardiaceae</taxon>
        <taxon>Amycolatopsis</taxon>
    </lineage>
</organism>
<dbReference type="OrthoDB" id="9803476at2"/>
<feature type="domain" description="Activator of Hsp90 ATPase homologue 1/2-like C-terminal" evidence="2">
    <location>
        <begin position="14"/>
        <end position="145"/>
    </location>
</feature>
<name>A0A542DG47_AMYCI</name>